<keyword evidence="5" id="KW-0575">Peroxidase</keyword>
<keyword evidence="5" id="KW-0560">Oxidoreductase</keyword>
<evidence type="ECO:0000313" key="5">
    <source>
        <dbReference type="EMBL" id="SHF57424.1"/>
    </source>
</evidence>
<accession>A0A1M5CRQ7</accession>
<dbReference type="RefSeq" id="WP_072858117.1">
    <property type="nucleotide sequence ID" value="NZ_FQUE01000008.1"/>
</dbReference>
<name>A0A1M5CRQ7_LOKAT</name>
<dbReference type="InterPro" id="IPR019791">
    <property type="entry name" value="Haem_peroxidase_animal"/>
</dbReference>
<feature type="compositionally biased region" description="Basic and acidic residues" evidence="4">
    <location>
        <begin position="20"/>
        <end position="31"/>
    </location>
</feature>
<gene>
    <name evidence="5" type="ORF">SAMN05444339_10867</name>
</gene>
<evidence type="ECO:0000256" key="1">
    <source>
        <dbReference type="ARBA" id="ARBA00004613"/>
    </source>
</evidence>
<keyword evidence="6" id="KW-1185">Reference proteome</keyword>
<protein>
    <submittedName>
        <fullName evidence="5">Animal haem peroxidase</fullName>
    </submittedName>
</protein>
<evidence type="ECO:0000313" key="6">
    <source>
        <dbReference type="Proteomes" id="UP000183987"/>
    </source>
</evidence>
<feature type="region of interest" description="Disordered" evidence="4">
    <location>
        <begin position="1"/>
        <end position="31"/>
    </location>
</feature>
<dbReference type="GO" id="GO:0006979">
    <property type="term" value="P:response to oxidative stress"/>
    <property type="evidence" value="ECO:0007669"/>
    <property type="project" value="InterPro"/>
</dbReference>
<dbReference type="STRING" id="366533.SAMN05444339_10867"/>
<dbReference type="GO" id="GO:0004601">
    <property type="term" value="F:peroxidase activity"/>
    <property type="evidence" value="ECO:0007669"/>
    <property type="project" value="UniProtKB-KW"/>
</dbReference>
<evidence type="ECO:0000256" key="4">
    <source>
        <dbReference type="SAM" id="MobiDB-lite"/>
    </source>
</evidence>
<comment type="subcellular location">
    <subcellularLocation>
        <location evidence="1">Secreted</location>
    </subcellularLocation>
</comment>
<dbReference type="EMBL" id="FQUE01000008">
    <property type="protein sequence ID" value="SHF57424.1"/>
    <property type="molecule type" value="Genomic_DNA"/>
</dbReference>
<feature type="region of interest" description="Disordered" evidence="4">
    <location>
        <begin position="49"/>
        <end position="68"/>
    </location>
</feature>
<feature type="compositionally biased region" description="Pro residues" evidence="4">
    <location>
        <begin position="57"/>
        <end position="67"/>
    </location>
</feature>
<dbReference type="Pfam" id="PF03098">
    <property type="entry name" value="An_peroxidase"/>
    <property type="match status" value="1"/>
</dbReference>
<evidence type="ECO:0000256" key="3">
    <source>
        <dbReference type="ARBA" id="ARBA00023180"/>
    </source>
</evidence>
<sequence length="614" mass="66195">MLYKLGHGQTIKATPTARDATARDATARDTDGDAVALRDVASIVKSRQLDGTDTYPLPDPDPAPEPGLTPRQAFRYYCKDAPAAEAIEDAATWFGALADAMAEEAPDQKDAEGESAIPPVFTYMGQFIDHDITANTDREEAPGGDAAAFNIDRPDFAPGSRDLAEQVKLNLRIGRLELDSVYGDGPGQSPAALKLEAALRDPDDPAKMRLGVVTPVSGPGTGFERPSLPVDDHADLPRVGAAIDSGDLTLEEVNALFNPDGTKPEADVRRTALIGDGRNDENLIVAQFHLSVLRLHNAMADALRADGMTDDDAIFRAARQHVTHVYQWLVVNVFLRNVCDPAVVDRVLADRAPVYAAFHAAHKDEMPEGVQPMPLEFSVAAYRYGHSMVRGDYDYNRNFGRAPDGTGDGRATFDQIFQFTGDGGMRGAPTLPDNWIMEWDRFIGTAPLPNRVARRIDTRLALPLKTMRNAPPGLLAHLAARNLRRGYVFNLPTAQGMIDCLYKKGIDIDALTPAEIARGSEAMSAAITGGGFDRATPLWFYVLKEAEVKAQGAHLGPLGSRIVAETLIGLLVTDPQSYLNQGSFGSWTPADAPQPDGAPIDSLQAMMRAGGVHA</sequence>
<dbReference type="Proteomes" id="UP000183987">
    <property type="component" value="Unassembled WGS sequence"/>
</dbReference>
<dbReference type="PANTHER" id="PTHR11475">
    <property type="entry name" value="OXIDASE/PEROXIDASE"/>
    <property type="match status" value="1"/>
</dbReference>
<reference evidence="6" key="1">
    <citation type="submission" date="2016-11" db="EMBL/GenBank/DDBJ databases">
        <authorList>
            <person name="Varghese N."/>
            <person name="Submissions S."/>
        </authorList>
    </citation>
    <scope>NUCLEOTIDE SEQUENCE [LARGE SCALE GENOMIC DNA]</scope>
    <source>
        <strain evidence="6">DSM 29326</strain>
    </source>
</reference>
<dbReference type="PANTHER" id="PTHR11475:SF4">
    <property type="entry name" value="CHORION PEROXIDASE"/>
    <property type="match status" value="1"/>
</dbReference>
<dbReference type="GO" id="GO:0005576">
    <property type="term" value="C:extracellular region"/>
    <property type="evidence" value="ECO:0007669"/>
    <property type="project" value="UniProtKB-SubCell"/>
</dbReference>
<dbReference type="Gene3D" id="1.10.640.10">
    <property type="entry name" value="Haem peroxidase domain superfamily, animal type"/>
    <property type="match status" value="1"/>
</dbReference>
<dbReference type="PROSITE" id="PS50292">
    <property type="entry name" value="PEROXIDASE_3"/>
    <property type="match status" value="1"/>
</dbReference>
<dbReference type="SUPFAM" id="SSF48113">
    <property type="entry name" value="Heme-dependent peroxidases"/>
    <property type="match status" value="1"/>
</dbReference>
<proteinExistence type="predicted"/>
<dbReference type="InterPro" id="IPR010255">
    <property type="entry name" value="Haem_peroxidase_sf"/>
</dbReference>
<dbReference type="AlphaFoldDB" id="A0A1M5CRQ7"/>
<dbReference type="GO" id="GO:0020037">
    <property type="term" value="F:heme binding"/>
    <property type="evidence" value="ECO:0007669"/>
    <property type="project" value="InterPro"/>
</dbReference>
<evidence type="ECO:0000256" key="2">
    <source>
        <dbReference type="ARBA" id="ARBA00022525"/>
    </source>
</evidence>
<dbReference type="CDD" id="cd09819">
    <property type="entry name" value="An_peroxidase_bacterial_1"/>
    <property type="match status" value="1"/>
</dbReference>
<keyword evidence="2" id="KW-0964">Secreted</keyword>
<organism evidence="5 6">
    <name type="scientific">Loktanella atrilutea</name>
    <dbReference type="NCBI Taxonomy" id="366533"/>
    <lineage>
        <taxon>Bacteria</taxon>
        <taxon>Pseudomonadati</taxon>
        <taxon>Pseudomonadota</taxon>
        <taxon>Alphaproteobacteria</taxon>
        <taxon>Rhodobacterales</taxon>
        <taxon>Roseobacteraceae</taxon>
        <taxon>Loktanella</taxon>
    </lineage>
</organism>
<dbReference type="OrthoDB" id="105077at2"/>
<dbReference type="InterPro" id="IPR037120">
    <property type="entry name" value="Haem_peroxidase_sf_animal"/>
</dbReference>
<keyword evidence="3" id="KW-0325">Glycoprotein</keyword>